<keyword evidence="13" id="KW-1185">Reference proteome</keyword>
<proteinExistence type="predicted"/>
<evidence type="ECO:0000256" key="5">
    <source>
        <dbReference type="ARBA" id="ARBA00022801"/>
    </source>
</evidence>
<evidence type="ECO:0000259" key="10">
    <source>
        <dbReference type="PROSITE" id="PS51192"/>
    </source>
</evidence>
<dbReference type="Proteomes" id="UP001331761">
    <property type="component" value="Unassembled WGS sequence"/>
</dbReference>
<dbReference type="Pfam" id="PF00176">
    <property type="entry name" value="SNF2-rel_dom"/>
    <property type="match status" value="2"/>
</dbReference>
<gene>
    <name evidence="12" type="ORF">GCK32_004138</name>
</gene>
<dbReference type="Pfam" id="PF00271">
    <property type="entry name" value="Helicase_C"/>
    <property type="match status" value="1"/>
</dbReference>
<feature type="compositionally biased region" description="Basic residues" evidence="9">
    <location>
        <begin position="236"/>
        <end position="245"/>
    </location>
</feature>
<dbReference type="Gene3D" id="3.40.50.10810">
    <property type="entry name" value="Tandem AAA-ATPase domain"/>
    <property type="match status" value="2"/>
</dbReference>
<feature type="compositionally biased region" description="Basic residues" evidence="9">
    <location>
        <begin position="894"/>
        <end position="911"/>
    </location>
</feature>
<feature type="region of interest" description="Disordered" evidence="9">
    <location>
        <begin position="116"/>
        <end position="259"/>
    </location>
</feature>
<feature type="compositionally biased region" description="Basic and acidic residues" evidence="9">
    <location>
        <begin position="154"/>
        <end position="170"/>
    </location>
</feature>
<reference evidence="12 13" key="1">
    <citation type="submission" date="2019-10" db="EMBL/GenBank/DDBJ databases">
        <title>Assembly and Annotation for the nematode Trichostrongylus colubriformis.</title>
        <authorList>
            <person name="Martin J."/>
        </authorList>
    </citation>
    <scope>NUCLEOTIDE SEQUENCE [LARGE SCALE GENOMIC DNA]</scope>
    <source>
        <strain evidence="12">G859</strain>
        <tissue evidence="12">Whole worm</tissue>
    </source>
</reference>
<dbReference type="GO" id="GO:0051301">
    <property type="term" value="P:cell division"/>
    <property type="evidence" value="ECO:0007669"/>
    <property type="project" value="UniProtKB-KW"/>
</dbReference>
<evidence type="ECO:0000256" key="8">
    <source>
        <dbReference type="ARBA" id="ARBA00029956"/>
    </source>
</evidence>
<feature type="compositionally biased region" description="Polar residues" evidence="9">
    <location>
        <begin position="1"/>
        <end position="15"/>
    </location>
</feature>
<evidence type="ECO:0000259" key="11">
    <source>
        <dbReference type="PROSITE" id="PS51194"/>
    </source>
</evidence>
<keyword evidence="6" id="KW-0131">Cell cycle</keyword>
<evidence type="ECO:0000256" key="7">
    <source>
        <dbReference type="ARBA" id="ARBA00024776"/>
    </source>
</evidence>
<dbReference type="Gene3D" id="3.40.50.300">
    <property type="entry name" value="P-loop containing nucleotide triphosphate hydrolases"/>
    <property type="match status" value="1"/>
</dbReference>
<dbReference type="InterPro" id="IPR001650">
    <property type="entry name" value="Helicase_C-like"/>
</dbReference>
<dbReference type="PANTHER" id="PTHR45629">
    <property type="entry name" value="SNF2/RAD54 FAMILY MEMBER"/>
    <property type="match status" value="1"/>
</dbReference>
<feature type="compositionally biased region" description="Polar residues" evidence="9">
    <location>
        <begin position="126"/>
        <end position="137"/>
    </location>
</feature>
<evidence type="ECO:0000313" key="13">
    <source>
        <dbReference type="Proteomes" id="UP001331761"/>
    </source>
</evidence>
<feature type="compositionally biased region" description="Basic and acidic residues" evidence="9">
    <location>
        <begin position="220"/>
        <end position="230"/>
    </location>
</feature>
<evidence type="ECO:0000256" key="9">
    <source>
        <dbReference type="SAM" id="MobiDB-lite"/>
    </source>
</evidence>
<dbReference type="InterPro" id="IPR027417">
    <property type="entry name" value="P-loop_NTPase"/>
</dbReference>
<feature type="compositionally biased region" description="Basic and acidic residues" evidence="9">
    <location>
        <begin position="250"/>
        <end position="259"/>
    </location>
</feature>
<evidence type="ECO:0000313" key="12">
    <source>
        <dbReference type="EMBL" id="KAK5972601.1"/>
    </source>
</evidence>
<evidence type="ECO:0000256" key="6">
    <source>
        <dbReference type="ARBA" id="ARBA00023306"/>
    </source>
</evidence>
<dbReference type="PANTHER" id="PTHR45629:SF7">
    <property type="entry name" value="DNA EXCISION REPAIR PROTEIN ERCC-6-RELATED"/>
    <property type="match status" value="1"/>
</dbReference>
<protein>
    <recommendedName>
        <fullName evidence="2">DNA repair and recombination protein RAD54-like</fullName>
    </recommendedName>
    <alternativeName>
        <fullName evidence="8">Protein okra</fullName>
    </alternativeName>
</protein>
<evidence type="ECO:0000256" key="4">
    <source>
        <dbReference type="ARBA" id="ARBA00022776"/>
    </source>
</evidence>
<keyword evidence="5" id="KW-0378">Hydrolase</keyword>
<keyword evidence="4" id="KW-0498">Mitosis</keyword>
<dbReference type="InterPro" id="IPR038718">
    <property type="entry name" value="SNF2-like_sf"/>
</dbReference>
<dbReference type="PROSITE" id="PS51192">
    <property type="entry name" value="HELICASE_ATP_BIND_1"/>
    <property type="match status" value="1"/>
</dbReference>
<feature type="region of interest" description="Disordered" evidence="9">
    <location>
        <begin position="846"/>
        <end position="924"/>
    </location>
</feature>
<dbReference type="InterPro" id="IPR014001">
    <property type="entry name" value="Helicase_ATP-bd"/>
</dbReference>
<feature type="compositionally biased region" description="Basic and acidic residues" evidence="9">
    <location>
        <begin position="179"/>
        <end position="197"/>
    </location>
</feature>
<accession>A0AAN8IGF9</accession>
<keyword evidence="3" id="KW-0132">Cell division</keyword>
<dbReference type="InterPro" id="IPR050496">
    <property type="entry name" value="SNF2_RAD54_helicase_repair"/>
</dbReference>
<dbReference type="InterPro" id="IPR049730">
    <property type="entry name" value="SNF2/RAD54-like_C"/>
</dbReference>
<sequence>MSMTPATEKANTTNGEALDADQVVDDIATAVEPSTEVQPPETTSRKRRRKSNSSSSDEGCPAPGSPGTSGLEDDIGIEGVTAHDASQFEKDVLTSMFGDDKKSTMNIDIFCKEKSRKKIRDAISDKTGSCETKSSFSRPEDADRAGDPTSSHRIGRESDQEVALKGRRWNDLSQCVRASNDETVCHDIPDSDEEHTSVEVSDEDDDYVPKTEEGGESSEGDTRTDHDEQNQSKVSVKGKRPKRVGARTSSTRDDSNDATFAERLRDLDEASPREVAFKEISEKLKVSRDVWNRLFKYQKEGVVWLAELHEEYVGGILADEMGLGGYPALYWELQRSKKSSHQENERKQEEFILPLAWHYVILDEGHKIRNPNAQITVALKKIHTPCRLILSGTPLQNTLVEIWSLMDFVYSGRLNTLDTFNERFAVPITQGGYANATKQQLATAYKCAVVLRDTISPFILRRLKTNVQKTIVLPDKNEKVLFCEITDDQRRLYREYLTSRECASIFKGRLDAFVGLTTLRKLCNHPDLVNGGPNRHNDFDETEDKTKAYGYYRRSGKMRVLSKLLHMWNKQGGQKVLIFSQSREMLDIVERKLQNDKYTYIRMDGSTGIGRRINLVDQFNQDPNIFVFLLTTRVGGLGINLTAANKQFLANRVLKDPKQRQFFKTNDLHDLFSLSDVSKDCPTETGALFAGETDEIRKENFFDSRMREHDQKKKSRSQEPNREQFDNHSEAVVKLSEYRKAELRERARLLAKKLGHLQEDVRTKQYTSLPKSIGDSAPWKSSDLTKDLAVRAENDQAVASSKENAMEFPDLPVCNQHRMVTESREKSMDNHTSEYCDSSVKNEEFADRGKNECELDESTYGDSGSRKEIRILSFNNEEDTAGPSGSRTDQTKSRLPRKKKRKPWREKRVRSVKTGPAAESTSAVEKADDSYVLGCLLKSAGVRCALEHDDLIGDKPSDYLVENEAEAVATRAAKSIRRR</sequence>
<feature type="domain" description="Helicase C-terminal" evidence="11">
    <location>
        <begin position="560"/>
        <end position="721"/>
    </location>
</feature>
<dbReference type="GO" id="GO:0005524">
    <property type="term" value="F:ATP binding"/>
    <property type="evidence" value="ECO:0007669"/>
    <property type="project" value="InterPro"/>
</dbReference>
<dbReference type="EMBL" id="WIXE01016500">
    <property type="protein sequence ID" value="KAK5972601.1"/>
    <property type="molecule type" value="Genomic_DNA"/>
</dbReference>
<dbReference type="GO" id="GO:0006283">
    <property type="term" value="P:transcription-coupled nucleotide-excision repair"/>
    <property type="evidence" value="ECO:0007669"/>
    <property type="project" value="TreeGrafter"/>
</dbReference>
<feature type="region of interest" description="Disordered" evidence="9">
    <location>
        <begin position="1"/>
        <end position="85"/>
    </location>
</feature>
<organism evidence="12 13">
    <name type="scientific">Trichostrongylus colubriformis</name>
    <name type="common">Black scour worm</name>
    <dbReference type="NCBI Taxonomy" id="6319"/>
    <lineage>
        <taxon>Eukaryota</taxon>
        <taxon>Metazoa</taxon>
        <taxon>Ecdysozoa</taxon>
        <taxon>Nematoda</taxon>
        <taxon>Chromadorea</taxon>
        <taxon>Rhabditida</taxon>
        <taxon>Rhabditina</taxon>
        <taxon>Rhabditomorpha</taxon>
        <taxon>Strongyloidea</taxon>
        <taxon>Trichostrongylidae</taxon>
        <taxon>Trichostrongylus</taxon>
    </lineage>
</organism>
<evidence type="ECO:0000256" key="1">
    <source>
        <dbReference type="ARBA" id="ARBA00011467"/>
    </source>
</evidence>
<dbReference type="AlphaFoldDB" id="A0AAN8IGF9"/>
<dbReference type="GO" id="GO:0005634">
    <property type="term" value="C:nucleus"/>
    <property type="evidence" value="ECO:0007669"/>
    <property type="project" value="TreeGrafter"/>
</dbReference>
<dbReference type="SUPFAM" id="SSF52540">
    <property type="entry name" value="P-loop containing nucleoside triphosphate hydrolases"/>
    <property type="match status" value="2"/>
</dbReference>
<comment type="caution">
    <text evidence="12">The sequence shown here is derived from an EMBL/GenBank/DDBJ whole genome shotgun (WGS) entry which is preliminary data.</text>
</comment>
<feature type="domain" description="Helicase ATP-binding" evidence="10">
    <location>
        <begin position="349"/>
        <end position="412"/>
    </location>
</feature>
<comment type="subunit">
    <text evidence="1">Interacts (via N-terminus) with spn-A/Rad51.</text>
</comment>
<dbReference type="FunFam" id="3.40.50.10810:FF:000094">
    <property type="entry name" value="DNA excision repair protein ERCC-6"/>
    <property type="match status" value="1"/>
</dbReference>
<comment type="function">
    <text evidence="7">Involved in mitotic DNA repair and meiotic recombination. Functions in the recombinational DNA repair pathway. Essential for interhomolog gene conversion (GC), but may have a less important role in intersister GC than spn-A/Rad51. In the presence of DNA, spn-A/Rad51 enhances the ATPase activity of okr/Rad54.</text>
</comment>
<dbReference type="InterPro" id="IPR000330">
    <property type="entry name" value="SNF2_N"/>
</dbReference>
<dbReference type="GO" id="GO:0008094">
    <property type="term" value="F:ATP-dependent activity, acting on DNA"/>
    <property type="evidence" value="ECO:0007669"/>
    <property type="project" value="TreeGrafter"/>
</dbReference>
<feature type="region of interest" description="Disordered" evidence="9">
    <location>
        <begin position="701"/>
        <end position="730"/>
    </location>
</feature>
<evidence type="ECO:0000256" key="2">
    <source>
        <dbReference type="ARBA" id="ARBA00015341"/>
    </source>
</evidence>
<evidence type="ECO:0000256" key="3">
    <source>
        <dbReference type="ARBA" id="ARBA00022618"/>
    </source>
</evidence>
<name>A0AAN8IGF9_TRICO</name>
<dbReference type="PROSITE" id="PS51194">
    <property type="entry name" value="HELICASE_CTER"/>
    <property type="match status" value="1"/>
</dbReference>
<dbReference type="CDD" id="cd18793">
    <property type="entry name" value="SF2_C_SNF"/>
    <property type="match status" value="1"/>
</dbReference>
<dbReference type="GO" id="GO:0016787">
    <property type="term" value="F:hydrolase activity"/>
    <property type="evidence" value="ECO:0007669"/>
    <property type="project" value="UniProtKB-KW"/>
</dbReference>